<dbReference type="PANTHER" id="PTHR30069:SF29">
    <property type="entry name" value="HEMOGLOBIN AND HEMOGLOBIN-HAPTOGLOBIN-BINDING PROTEIN 1-RELATED"/>
    <property type="match status" value="1"/>
</dbReference>
<feature type="domain" description="TonB-dependent receptor plug" evidence="13">
    <location>
        <begin position="36"/>
        <end position="143"/>
    </location>
</feature>
<keyword evidence="6 11" id="KW-0798">TonB box</keyword>
<evidence type="ECO:0000256" key="11">
    <source>
        <dbReference type="RuleBase" id="RU003357"/>
    </source>
</evidence>
<reference evidence="14 15" key="1">
    <citation type="journal article" date="2014" name="Genome Announc.">
        <title>Draft Genome Sequence of Marine Flavobacterium Jejuia pallidilutea Strain 11shimoA1 and Pigmentation Mutants.</title>
        <authorList>
            <person name="Takatani N."/>
            <person name="Nakanishi M."/>
            <person name="Meirelles P."/>
            <person name="Mino S."/>
            <person name="Suda W."/>
            <person name="Oshima K."/>
            <person name="Hattori M."/>
            <person name="Ohkuma M."/>
            <person name="Hosokawa M."/>
            <person name="Miyashita K."/>
            <person name="Thompson F.L."/>
            <person name="Niwa A."/>
            <person name="Sawabe T."/>
            <person name="Sawabe T."/>
        </authorList>
    </citation>
    <scope>NUCLEOTIDE SEQUENCE [LARGE SCALE GENOMIC DNA]</scope>
    <source>
        <strain evidence="14 15">JCM 19301</strain>
    </source>
</reference>
<feature type="domain" description="TonB-dependent receptor-like beta-barrel" evidence="12">
    <location>
        <begin position="255"/>
        <end position="690"/>
    </location>
</feature>
<dbReference type="SUPFAM" id="SSF56935">
    <property type="entry name" value="Porins"/>
    <property type="match status" value="1"/>
</dbReference>
<dbReference type="Pfam" id="PF00593">
    <property type="entry name" value="TonB_dep_Rec_b-barrel"/>
    <property type="match status" value="1"/>
</dbReference>
<keyword evidence="5" id="KW-0732">Signal</keyword>
<gene>
    <name evidence="14" type="ORF">JCM19301_2432</name>
</gene>
<keyword evidence="2 10" id="KW-0813">Transport</keyword>
<comment type="similarity">
    <text evidence="10 11">Belongs to the TonB-dependent receptor family.</text>
</comment>
<dbReference type="Pfam" id="PF07715">
    <property type="entry name" value="Plug"/>
    <property type="match status" value="1"/>
</dbReference>
<dbReference type="Gene3D" id="2.170.130.10">
    <property type="entry name" value="TonB-dependent receptor, plug domain"/>
    <property type="match status" value="1"/>
</dbReference>
<keyword evidence="4 10" id="KW-0812">Transmembrane</keyword>
<protein>
    <submittedName>
        <fullName evidence="14">Thiamin-regulated outer membrane receptor Omr1</fullName>
    </submittedName>
</protein>
<dbReference type="Gene3D" id="2.40.170.20">
    <property type="entry name" value="TonB-dependent receptor, beta-barrel domain"/>
    <property type="match status" value="1"/>
</dbReference>
<dbReference type="InterPro" id="IPR037066">
    <property type="entry name" value="Plug_dom_sf"/>
</dbReference>
<dbReference type="InterPro" id="IPR012910">
    <property type="entry name" value="Plug_dom"/>
</dbReference>
<keyword evidence="7 10" id="KW-0472">Membrane</keyword>
<evidence type="ECO:0000256" key="5">
    <source>
        <dbReference type="ARBA" id="ARBA00022729"/>
    </source>
</evidence>
<evidence type="ECO:0000256" key="3">
    <source>
        <dbReference type="ARBA" id="ARBA00022452"/>
    </source>
</evidence>
<evidence type="ECO:0000259" key="13">
    <source>
        <dbReference type="Pfam" id="PF07715"/>
    </source>
</evidence>
<sequence>MLSVSANAQQNQVKQDSTKTEKLDEVLVSAVRVDADSPITHSNVSKEELAKRNLGQDIPILLNYLPSVVTTSDAGAGVGYTGIRVRGIGGQSTNVTINGIQYNDAESLGTFWVNLGDFASSVENLQLQRGVGTSTNGSGAFGASINILTDAINNEASGEISNSFGSFNTRKHTIKFSTGLLNDHIEIAGRLSNIASDGYIDRASSDLKSYFLQGSYVNNGTLIKALTFGGSEVTYQSWFGFDAATIAAIGENPNIEENRRFNIGGIQFDDAGNRTGFYENQVDNYRQDHFQLHWNQRYNNNWSTNLGLNYTYGRGFFEEYVDDYYYNNILFSSDASFDFLNLEPISVNGEEVTSMDYARRRWLDNDFYVVNANANYKNDKINAIFGLSYSHYDGDHFGEIIWAEFANTLTPEERYYQGNAIKTDFSVFAKATYRLNNKVSLFGDLQLRKVDYTTTGLSSDVIPFLVDETFNFFNPKAGITYNLNKKNSFYLSYARANREPNRNDFESNPDVKPEELNDFELGWRHNDTRFRLSTNLYYMHYNEQLVLTGALDNVGAPIRTNSGESYRLGLEVDAAIQLSSKFAIQPNFTLSSNKNRETFFERDGVLENLGQTNISFSPNVVAANAFVFQPIQNLQMSLLSKFVGEQFMGNNDSEFSKLDSYFVSDFNITYEINPKDVFKSIIFTGLVNNLFGEEYSANGYYYTFDDDFSNPGTINTVEVEEFIRKPQQTFYLVLLLSFKFN</sequence>
<comment type="subcellular location">
    <subcellularLocation>
        <location evidence="1 10">Cell outer membrane</location>
        <topology evidence="1 10">Multi-pass membrane protein</topology>
    </subcellularLocation>
</comment>
<dbReference type="InterPro" id="IPR039426">
    <property type="entry name" value="TonB-dep_rcpt-like"/>
</dbReference>
<evidence type="ECO:0000256" key="4">
    <source>
        <dbReference type="ARBA" id="ARBA00022692"/>
    </source>
</evidence>
<dbReference type="InterPro" id="IPR000531">
    <property type="entry name" value="Beta-barrel_TonB"/>
</dbReference>
<evidence type="ECO:0000313" key="14">
    <source>
        <dbReference type="EMBL" id="GAL66337.1"/>
    </source>
</evidence>
<dbReference type="InterPro" id="IPR036942">
    <property type="entry name" value="Beta-barrel_TonB_sf"/>
</dbReference>
<dbReference type="STRING" id="504487.JCM19538_2315"/>
<comment type="caution">
    <text evidence="14">The sequence shown here is derived from an EMBL/GenBank/DDBJ whole genome shotgun (WGS) entry which is preliminary data.</text>
</comment>
<proteinExistence type="inferred from homology"/>
<evidence type="ECO:0000313" key="15">
    <source>
        <dbReference type="Proteomes" id="UP000029641"/>
    </source>
</evidence>
<accession>A0A090WFN5</accession>
<dbReference type="GO" id="GO:0044718">
    <property type="term" value="P:siderophore transmembrane transport"/>
    <property type="evidence" value="ECO:0007669"/>
    <property type="project" value="TreeGrafter"/>
</dbReference>
<evidence type="ECO:0000256" key="7">
    <source>
        <dbReference type="ARBA" id="ARBA00023136"/>
    </source>
</evidence>
<evidence type="ECO:0000256" key="9">
    <source>
        <dbReference type="ARBA" id="ARBA00023237"/>
    </source>
</evidence>
<evidence type="ECO:0000256" key="1">
    <source>
        <dbReference type="ARBA" id="ARBA00004571"/>
    </source>
</evidence>
<dbReference type="AlphaFoldDB" id="A0A090WFN5"/>
<evidence type="ECO:0000256" key="2">
    <source>
        <dbReference type="ARBA" id="ARBA00022448"/>
    </source>
</evidence>
<evidence type="ECO:0000256" key="6">
    <source>
        <dbReference type="ARBA" id="ARBA00023077"/>
    </source>
</evidence>
<dbReference type="GO" id="GO:0015344">
    <property type="term" value="F:siderophore uptake transmembrane transporter activity"/>
    <property type="evidence" value="ECO:0007669"/>
    <property type="project" value="TreeGrafter"/>
</dbReference>
<evidence type="ECO:0000256" key="8">
    <source>
        <dbReference type="ARBA" id="ARBA00023170"/>
    </source>
</evidence>
<name>A0A090WFN5_9FLAO</name>
<organism evidence="14 15">
    <name type="scientific">Jejuia pallidilutea</name>
    <dbReference type="NCBI Taxonomy" id="504487"/>
    <lineage>
        <taxon>Bacteria</taxon>
        <taxon>Pseudomonadati</taxon>
        <taxon>Bacteroidota</taxon>
        <taxon>Flavobacteriia</taxon>
        <taxon>Flavobacteriales</taxon>
        <taxon>Flavobacteriaceae</taxon>
        <taxon>Jejuia</taxon>
    </lineage>
</organism>
<dbReference type="PANTHER" id="PTHR30069">
    <property type="entry name" value="TONB-DEPENDENT OUTER MEMBRANE RECEPTOR"/>
    <property type="match status" value="1"/>
</dbReference>
<dbReference type="eggNOG" id="COG4771">
    <property type="taxonomic scope" value="Bacteria"/>
</dbReference>
<dbReference type="PROSITE" id="PS52016">
    <property type="entry name" value="TONB_DEPENDENT_REC_3"/>
    <property type="match status" value="1"/>
</dbReference>
<keyword evidence="8 14" id="KW-0675">Receptor</keyword>
<keyword evidence="9 10" id="KW-0998">Cell outer membrane</keyword>
<dbReference type="EMBL" id="BBNR01000004">
    <property type="protein sequence ID" value="GAL66337.1"/>
    <property type="molecule type" value="Genomic_DNA"/>
</dbReference>
<keyword evidence="3 10" id="KW-1134">Transmembrane beta strand</keyword>
<evidence type="ECO:0000259" key="12">
    <source>
        <dbReference type="Pfam" id="PF00593"/>
    </source>
</evidence>
<dbReference type="GO" id="GO:0009279">
    <property type="term" value="C:cell outer membrane"/>
    <property type="evidence" value="ECO:0007669"/>
    <property type="project" value="UniProtKB-SubCell"/>
</dbReference>
<dbReference type="Proteomes" id="UP000029641">
    <property type="component" value="Unassembled WGS sequence"/>
</dbReference>
<evidence type="ECO:0000256" key="10">
    <source>
        <dbReference type="PROSITE-ProRule" id="PRU01360"/>
    </source>
</evidence>